<dbReference type="AlphaFoldDB" id="A0A511DMJ4"/>
<evidence type="ECO:0000256" key="2">
    <source>
        <dbReference type="RuleBase" id="RU362080"/>
    </source>
</evidence>
<dbReference type="InterPro" id="IPR036165">
    <property type="entry name" value="YefM-like_sf"/>
</dbReference>
<dbReference type="SUPFAM" id="SSF143120">
    <property type="entry name" value="YefM-like"/>
    <property type="match status" value="1"/>
</dbReference>
<dbReference type="Pfam" id="PF02604">
    <property type="entry name" value="PhdYeFM_antitox"/>
    <property type="match status" value="1"/>
</dbReference>
<dbReference type="RefSeq" id="WP_147113262.1">
    <property type="nucleotide sequence ID" value="NZ_BJVJ01000072.1"/>
</dbReference>
<accession>A0A511DMJ4</accession>
<gene>
    <name evidence="3" type="ORF">PSU4_49830</name>
</gene>
<dbReference type="NCBIfam" id="TIGR01552">
    <property type="entry name" value="phd_fam"/>
    <property type="match status" value="1"/>
</dbReference>
<evidence type="ECO:0000256" key="1">
    <source>
        <dbReference type="ARBA" id="ARBA00009981"/>
    </source>
</evidence>
<reference evidence="3 4" key="1">
    <citation type="submission" date="2019-07" db="EMBL/GenBank/DDBJ databases">
        <title>Whole genome shotgun sequence of Pseudonocardia sulfidoxydans NBRC 16205.</title>
        <authorList>
            <person name="Hosoyama A."/>
            <person name="Uohara A."/>
            <person name="Ohji S."/>
            <person name="Ichikawa N."/>
        </authorList>
    </citation>
    <scope>NUCLEOTIDE SEQUENCE [LARGE SCALE GENOMIC DNA]</scope>
    <source>
        <strain evidence="3 4">NBRC 16205</strain>
    </source>
</reference>
<sequence length="88" mass="9356">MKELSATEAARSFSAVLDGAEQGETVVITRGGRQVAMIVPAPRANGAAVKEIMRRWQGRLGIDDEFAANVDAARGAVSADLDSDPWQE</sequence>
<comment type="similarity">
    <text evidence="1 2">Belongs to the phD/YefM antitoxin family.</text>
</comment>
<evidence type="ECO:0000313" key="3">
    <source>
        <dbReference type="EMBL" id="GEL26029.1"/>
    </source>
</evidence>
<proteinExistence type="inferred from homology"/>
<dbReference type="EMBL" id="BJVJ01000072">
    <property type="protein sequence ID" value="GEL26029.1"/>
    <property type="molecule type" value="Genomic_DNA"/>
</dbReference>
<dbReference type="Gene3D" id="3.40.1620.10">
    <property type="entry name" value="YefM-like domain"/>
    <property type="match status" value="1"/>
</dbReference>
<comment type="caution">
    <text evidence="3">The sequence shown here is derived from an EMBL/GenBank/DDBJ whole genome shotgun (WGS) entry which is preliminary data.</text>
</comment>
<dbReference type="OrthoDB" id="557859at2"/>
<evidence type="ECO:0000313" key="4">
    <source>
        <dbReference type="Proteomes" id="UP000321685"/>
    </source>
</evidence>
<comment type="function">
    <text evidence="2">Antitoxin component of a type II toxin-antitoxin (TA) system.</text>
</comment>
<dbReference type="Proteomes" id="UP000321685">
    <property type="component" value="Unassembled WGS sequence"/>
</dbReference>
<dbReference type="InterPro" id="IPR006442">
    <property type="entry name" value="Antitoxin_Phd/YefM"/>
</dbReference>
<name>A0A511DMJ4_9PSEU</name>
<keyword evidence="4" id="KW-1185">Reference proteome</keyword>
<protein>
    <recommendedName>
        <fullName evidence="2">Antitoxin</fullName>
    </recommendedName>
</protein>
<organism evidence="3 4">
    <name type="scientific">Pseudonocardia sulfidoxydans NBRC 16205</name>
    <dbReference type="NCBI Taxonomy" id="1223511"/>
    <lineage>
        <taxon>Bacteria</taxon>
        <taxon>Bacillati</taxon>
        <taxon>Actinomycetota</taxon>
        <taxon>Actinomycetes</taxon>
        <taxon>Pseudonocardiales</taxon>
        <taxon>Pseudonocardiaceae</taxon>
        <taxon>Pseudonocardia</taxon>
    </lineage>
</organism>